<dbReference type="HOGENOM" id="CLU_002794_3_1_1"/>
<keyword evidence="4" id="KW-0342">GTP-binding</keyword>
<dbReference type="GO" id="GO:0005829">
    <property type="term" value="C:cytosol"/>
    <property type="evidence" value="ECO:0007669"/>
    <property type="project" value="TreeGrafter"/>
</dbReference>
<keyword evidence="2" id="KW-0547">Nucleotide-binding</keyword>
<dbReference type="Gene3D" id="3.30.70.240">
    <property type="match status" value="1"/>
</dbReference>
<dbReference type="InterPro" id="IPR020568">
    <property type="entry name" value="Ribosomal_Su5_D2-typ_SF"/>
</dbReference>
<dbReference type="CDD" id="cd01681">
    <property type="entry name" value="aeEF2_snRNP_like_IV"/>
    <property type="match status" value="1"/>
</dbReference>
<dbReference type="FunFam" id="2.40.30.10:FF:000095">
    <property type="entry name" value="Elongation factor Tu family protein"/>
    <property type="match status" value="1"/>
</dbReference>
<dbReference type="GO" id="GO:0043022">
    <property type="term" value="F:ribosome binding"/>
    <property type="evidence" value="ECO:0007669"/>
    <property type="project" value="TreeGrafter"/>
</dbReference>
<sequence length="967" mass="105642">MAAAAAAEGRGPRRVHNTCILAHVDHGKTSLADHLIAAYGRDRRVSERMAGSARVMDHLEEEQRRAITMKSSSIVLRRGGGDGGGHRVSAAARLADSALVLVDATEGVRVQTHAALRQAFFERLRPCLVLNKMDRLVTELRLSPAEARARLRRIVFEVNSIYSALRSRSYFSTLDAACALSQELPDHGDAAGDDEDAFQPQNGNVVFACAREGWGFRLLRADPAELLKGLWGQKYFDERSRTVVGKEATPMFVKYVLEPLWSQYHKMTRKLRLAEAVFDMVVECTPNPIAAQATRVARLMPAKTEQLTAAALCPAVVAAEVEKVRKCVATCNASTSAPVVVFVSKMFAVPYRFMPSKGVNGELLNHRGSSSTESGECFLAFARVFSGVLRAGHKVFVLSPMYDPLRGGDDTMEKHVQEVELKHLYQMMGPDLEIVSAVRAGDVLAIEGLGHHVLKNATLSSTKNCQPFSGMMFQVSPMLKVAIEPSNPSDLGALVKGLKLLNQADPFIEYTVSQSQRGEHVLAAAGDIHLEHCIKNLQERFARVQLEASKPLVSFKETIQGEGAAIMESLKASQEFVERTTPNGRFTVRVKVFRLPNAVTKVIEDSKELLAQIIEGESGNSNGVLDSRFSQDGGDSAATLRQLLINAIDSDLESLSAQLDDEKTESCRKMLIGYLQRIWALGPLQVGSNFLLPPDVKSSDDVLTSQDGREGILVRGTCHASERLGLVRASDAETTIGIDCSQSSADVPDLETVKNSVASGFQLATNAGPLCGEPIWGLAFLVEPYILPDSADATNQSDHYSNFSGQIISAVREACQAAILESKPRLVEPMYFCELTTPTEQLGAMYAVLGNSRARVLKEEMQEGTSLFTVHAYLPVAESSEFSKKLRNATAGAASALLAFSHWETVPQDPFFVPKTREEIEEFGDGSNIGPNLAKKLMNSVRRRKGLHVEEKIVEYGTKQRTLAKKV</sequence>
<dbReference type="AlphaFoldDB" id="A0A0E0K0U6"/>
<dbReference type="Gene3D" id="3.30.230.10">
    <property type="match status" value="1"/>
</dbReference>
<keyword evidence="8" id="KW-1185">Reference proteome</keyword>
<dbReference type="EnsemblPlants" id="OPUNC02G17650.1">
    <property type="protein sequence ID" value="OPUNC02G17650.1"/>
    <property type="gene ID" value="OPUNC02G17650"/>
</dbReference>
<accession>A0A0E0K0U6</accession>
<dbReference type="Pfam" id="PF14492">
    <property type="entry name" value="EFG_III"/>
    <property type="match status" value="1"/>
</dbReference>
<name>A0A0E0K0U6_ORYPU</name>
<dbReference type="SUPFAM" id="SSF52540">
    <property type="entry name" value="P-loop containing nucleoside triphosphate hydrolases"/>
    <property type="match status" value="1"/>
</dbReference>
<dbReference type="GO" id="GO:1990904">
    <property type="term" value="C:ribonucleoprotein complex"/>
    <property type="evidence" value="ECO:0007669"/>
    <property type="project" value="TreeGrafter"/>
</dbReference>
<dbReference type="InterPro" id="IPR014721">
    <property type="entry name" value="Ribsml_uS5_D2-typ_fold_subgr"/>
</dbReference>
<dbReference type="Gene3D" id="3.40.50.300">
    <property type="entry name" value="P-loop containing nucleotide triphosphate hydrolases"/>
    <property type="match status" value="1"/>
</dbReference>
<dbReference type="Pfam" id="PF00009">
    <property type="entry name" value="GTP_EFTU"/>
    <property type="match status" value="1"/>
</dbReference>
<dbReference type="Pfam" id="PF22042">
    <property type="entry name" value="EF-G_D2"/>
    <property type="match status" value="1"/>
</dbReference>
<dbReference type="FunFam" id="3.30.70.240:FF:000006">
    <property type="entry name" value="Elongation factor like GTPase 1"/>
    <property type="match status" value="1"/>
</dbReference>
<dbReference type="InterPro" id="IPR000795">
    <property type="entry name" value="T_Tr_GTP-bd_dom"/>
</dbReference>
<dbReference type="CDD" id="cd04096">
    <property type="entry name" value="eEF2_snRNP_like_C"/>
    <property type="match status" value="1"/>
</dbReference>
<evidence type="ECO:0000313" key="8">
    <source>
        <dbReference type="Proteomes" id="UP000026962"/>
    </source>
</evidence>
<evidence type="ECO:0000256" key="4">
    <source>
        <dbReference type="ARBA" id="ARBA00023134"/>
    </source>
</evidence>
<feature type="domain" description="Elongation factor EFG" evidence="6">
    <location>
        <begin position="825"/>
        <end position="914"/>
    </location>
</feature>
<dbReference type="SUPFAM" id="SSF50447">
    <property type="entry name" value="Translation proteins"/>
    <property type="match status" value="1"/>
</dbReference>
<evidence type="ECO:0000256" key="3">
    <source>
        <dbReference type="ARBA" id="ARBA00022801"/>
    </source>
</evidence>
<evidence type="ECO:0000256" key="2">
    <source>
        <dbReference type="ARBA" id="ARBA00022741"/>
    </source>
</evidence>
<dbReference type="SUPFAM" id="SSF54980">
    <property type="entry name" value="EF-G C-terminal domain-like"/>
    <property type="match status" value="2"/>
</dbReference>
<dbReference type="InterPro" id="IPR035647">
    <property type="entry name" value="EFG_III/V"/>
</dbReference>
<keyword evidence="3" id="KW-0378">Hydrolase</keyword>
<evidence type="ECO:0000313" key="7">
    <source>
        <dbReference type="EnsemblPlants" id="OPUNC02G17650.1"/>
    </source>
</evidence>
<dbReference type="FunFam" id="3.30.70.870:FF:000002">
    <property type="entry name" value="Translation elongation factor 2"/>
    <property type="match status" value="1"/>
</dbReference>
<dbReference type="GO" id="GO:0003924">
    <property type="term" value="F:GTPase activity"/>
    <property type="evidence" value="ECO:0007669"/>
    <property type="project" value="InterPro"/>
</dbReference>
<protein>
    <recommendedName>
        <fullName evidence="5">Elongation factor-like 1</fullName>
    </recommendedName>
</protein>
<dbReference type="Pfam" id="PF00679">
    <property type="entry name" value="EFG_C"/>
    <property type="match status" value="1"/>
</dbReference>
<keyword evidence="1" id="KW-0690">Ribosome biogenesis</keyword>
<reference evidence="7" key="1">
    <citation type="submission" date="2015-04" db="UniProtKB">
        <authorList>
            <consortium name="EnsemblPlants"/>
        </authorList>
    </citation>
    <scope>IDENTIFICATION</scope>
</reference>
<dbReference type="Proteomes" id="UP000026962">
    <property type="component" value="Chromosome 2"/>
</dbReference>
<dbReference type="eggNOG" id="KOG0467">
    <property type="taxonomic scope" value="Eukaryota"/>
</dbReference>
<dbReference type="CDD" id="cd16268">
    <property type="entry name" value="EF2_II"/>
    <property type="match status" value="1"/>
</dbReference>
<evidence type="ECO:0000256" key="1">
    <source>
        <dbReference type="ARBA" id="ARBA00022517"/>
    </source>
</evidence>
<dbReference type="SUPFAM" id="SSF54211">
    <property type="entry name" value="Ribosomal protein S5 domain 2-like"/>
    <property type="match status" value="1"/>
</dbReference>
<evidence type="ECO:0000259" key="6">
    <source>
        <dbReference type="SMART" id="SM00838"/>
    </source>
</evidence>
<dbReference type="InterPro" id="IPR009000">
    <property type="entry name" value="Transl_B-barrel_sf"/>
</dbReference>
<reference evidence="7" key="2">
    <citation type="submission" date="2018-05" db="EMBL/GenBank/DDBJ databases">
        <title>OpunRS2 (Oryza punctata Reference Sequence Version 2).</title>
        <authorList>
            <person name="Zhang J."/>
            <person name="Kudrna D."/>
            <person name="Lee S."/>
            <person name="Talag J."/>
            <person name="Welchert J."/>
            <person name="Wing R.A."/>
        </authorList>
    </citation>
    <scope>NUCLEOTIDE SEQUENCE [LARGE SCALE GENOMIC DNA]</scope>
</reference>
<dbReference type="Gene3D" id="3.30.70.870">
    <property type="entry name" value="Elongation Factor G (Translational Gtpase), domain 3"/>
    <property type="match status" value="1"/>
</dbReference>
<dbReference type="Gene3D" id="2.40.30.10">
    <property type="entry name" value="Translation factors"/>
    <property type="match status" value="1"/>
</dbReference>
<dbReference type="InterPro" id="IPR027417">
    <property type="entry name" value="P-loop_NTPase"/>
</dbReference>
<dbReference type="InterPro" id="IPR053905">
    <property type="entry name" value="EF-G-like_DII"/>
</dbReference>
<dbReference type="Gramene" id="OPUNC02G17650.1">
    <property type="protein sequence ID" value="OPUNC02G17650.1"/>
    <property type="gene ID" value="OPUNC02G17650"/>
</dbReference>
<proteinExistence type="predicted"/>
<dbReference type="GO" id="GO:0005525">
    <property type="term" value="F:GTP binding"/>
    <property type="evidence" value="ECO:0007669"/>
    <property type="project" value="UniProtKB-KW"/>
</dbReference>
<dbReference type="STRING" id="4537.A0A0E0K0U6"/>
<dbReference type="InterPro" id="IPR000640">
    <property type="entry name" value="EFG_V-like"/>
</dbReference>
<organism evidence="7">
    <name type="scientific">Oryza punctata</name>
    <name type="common">Red rice</name>
    <dbReference type="NCBI Taxonomy" id="4537"/>
    <lineage>
        <taxon>Eukaryota</taxon>
        <taxon>Viridiplantae</taxon>
        <taxon>Streptophyta</taxon>
        <taxon>Embryophyta</taxon>
        <taxon>Tracheophyta</taxon>
        <taxon>Spermatophyta</taxon>
        <taxon>Magnoliopsida</taxon>
        <taxon>Liliopsida</taxon>
        <taxon>Poales</taxon>
        <taxon>Poaceae</taxon>
        <taxon>BOP clade</taxon>
        <taxon>Oryzoideae</taxon>
        <taxon>Oryzeae</taxon>
        <taxon>Oryzinae</taxon>
        <taxon>Oryza</taxon>
    </lineage>
</organism>
<dbReference type="PANTHER" id="PTHR42908">
    <property type="entry name" value="TRANSLATION ELONGATION FACTOR-RELATED"/>
    <property type="match status" value="1"/>
</dbReference>
<dbReference type="PANTHER" id="PTHR42908:SF3">
    <property type="entry name" value="ELONGATION FACTOR-LIKE GTPASE 1"/>
    <property type="match status" value="1"/>
</dbReference>
<dbReference type="OMA" id="PMYFCEL"/>
<dbReference type="SMART" id="SM00838">
    <property type="entry name" value="EFG_C"/>
    <property type="match status" value="1"/>
</dbReference>
<dbReference type="InterPro" id="IPR041095">
    <property type="entry name" value="EFG_II"/>
</dbReference>
<dbReference type="GO" id="GO:0042256">
    <property type="term" value="P:cytosolic ribosome assembly"/>
    <property type="evidence" value="ECO:0007669"/>
    <property type="project" value="UniProtKB-ARBA"/>
</dbReference>
<evidence type="ECO:0000256" key="5">
    <source>
        <dbReference type="ARBA" id="ARBA00081809"/>
    </source>
</evidence>
<dbReference type="Gene3D" id="3.90.1430.10">
    <property type="entry name" value="Yeast translation eEF2 (G' domain)"/>
    <property type="match status" value="1"/>
</dbReference>